<organism evidence="11 12">
    <name type="scientific">Actinomadura rugatobispora</name>
    <dbReference type="NCBI Taxonomy" id="1994"/>
    <lineage>
        <taxon>Bacteria</taxon>
        <taxon>Bacillati</taxon>
        <taxon>Actinomycetota</taxon>
        <taxon>Actinomycetes</taxon>
        <taxon>Streptosporangiales</taxon>
        <taxon>Thermomonosporaceae</taxon>
        <taxon>Actinomadura</taxon>
    </lineage>
</organism>
<dbReference type="Gene3D" id="2.40.110.10">
    <property type="entry name" value="Butyryl-CoA Dehydrogenase, subunit A, domain 2"/>
    <property type="match status" value="1"/>
</dbReference>
<feature type="domain" description="Acyl-CoA oxidase/dehydrogenase middle" evidence="9">
    <location>
        <begin position="130"/>
        <end position="230"/>
    </location>
</feature>
<reference evidence="12" key="1">
    <citation type="journal article" date="2019" name="Int. J. Syst. Evol. Microbiol.">
        <title>The Global Catalogue of Microorganisms (GCM) 10K type strain sequencing project: providing services to taxonomists for standard genome sequencing and annotation.</title>
        <authorList>
            <consortium name="The Broad Institute Genomics Platform"/>
            <consortium name="The Broad Institute Genome Sequencing Center for Infectious Disease"/>
            <person name="Wu L."/>
            <person name="Ma J."/>
        </authorList>
    </citation>
    <scope>NUCLEOTIDE SEQUENCE [LARGE SCALE GENOMIC DNA]</scope>
    <source>
        <strain evidence="12">KCTC 42087</strain>
    </source>
</reference>
<dbReference type="Pfam" id="PF02771">
    <property type="entry name" value="Acyl-CoA_dh_N"/>
    <property type="match status" value="1"/>
</dbReference>
<dbReference type="InterPro" id="IPR013786">
    <property type="entry name" value="AcylCoA_DH/ox_N"/>
</dbReference>
<dbReference type="SUPFAM" id="SSF47203">
    <property type="entry name" value="Acyl-CoA dehydrogenase C-terminal domain-like"/>
    <property type="match status" value="1"/>
</dbReference>
<dbReference type="InterPro" id="IPR037069">
    <property type="entry name" value="AcylCoA_DH/ox_N_sf"/>
</dbReference>
<dbReference type="InterPro" id="IPR046373">
    <property type="entry name" value="Acyl-CoA_Oxase/DH_mid-dom_sf"/>
</dbReference>
<comment type="subunit">
    <text evidence="3">Homodimer.</text>
</comment>
<dbReference type="Gene3D" id="1.20.140.10">
    <property type="entry name" value="Butyryl-CoA Dehydrogenase, subunit A, domain 3"/>
    <property type="match status" value="1"/>
</dbReference>
<evidence type="ECO:0000259" key="10">
    <source>
        <dbReference type="Pfam" id="PF02771"/>
    </source>
</evidence>
<evidence type="ECO:0000256" key="7">
    <source>
        <dbReference type="RuleBase" id="RU362125"/>
    </source>
</evidence>
<comment type="similarity">
    <text evidence="2 7">Belongs to the acyl-CoA dehydrogenase family.</text>
</comment>
<evidence type="ECO:0000256" key="6">
    <source>
        <dbReference type="ARBA" id="ARBA00023002"/>
    </source>
</evidence>
<dbReference type="RefSeq" id="WP_378282190.1">
    <property type="nucleotide sequence ID" value="NZ_JBHSON010000015.1"/>
</dbReference>
<dbReference type="PANTHER" id="PTHR48083:SF13">
    <property type="entry name" value="ACYL-COA DEHYDROGENASE FAMILY MEMBER 11"/>
    <property type="match status" value="1"/>
</dbReference>
<evidence type="ECO:0000256" key="2">
    <source>
        <dbReference type="ARBA" id="ARBA00009347"/>
    </source>
</evidence>
<comment type="caution">
    <text evidence="11">The sequence shown here is derived from an EMBL/GenBank/DDBJ whole genome shotgun (WGS) entry which is preliminary data.</text>
</comment>
<dbReference type="InterPro" id="IPR009100">
    <property type="entry name" value="AcylCoA_DH/oxidase_NM_dom_sf"/>
</dbReference>
<gene>
    <name evidence="11" type="ORF">ACFPZN_13175</name>
</gene>
<comment type="cofactor">
    <cofactor evidence="1 7">
        <name>FAD</name>
        <dbReference type="ChEBI" id="CHEBI:57692"/>
    </cofactor>
</comment>
<evidence type="ECO:0000313" key="11">
    <source>
        <dbReference type="EMBL" id="MFC5746569.1"/>
    </source>
</evidence>
<protein>
    <submittedName>
        <fullName evidence="11">Acyl-CoA dehydrogenase family protein</fullName>
    </submittedName>
</protein>
<keyword evidence="5 7" id="KW-0274">FAD</keyword>
<evidence type="ECO:0000313" key="12">
    <source>
        <dbReference type="Proteomes" id="UP001596074"/>
    </source>
</evidence>
<dbReference type="Pfam" id="PF02770">
    <property type="entry name" value="Acyl-CoA_dh_M"/>
    <property type="match status" value="1"/>
</dbReference>
<dbReference type="InterPro" id="IPR036250">
    <property type="entry name" value="AcylCo_DH-like_C"/>
</dbReference>
<keyword evidence="4 7" id="KW-0285">Flavoprotein</keyword>
<feature type="domain" description="Acyl-CoA dehydrogenase/oxidase C-terminal" evidence="8">
    <location>
        <begin position="242"/>
        <end position="391"/>
    </location>
</feature>
<dbReference type="Pfam" id="PF00441">
    <property type="entry name" value="Acyl-CoA_dh_1"/>
    <property type="match status" value="1"/>
</dbReference>
<evidence type="ECO:0000259" key="9">
    <source>
        <dbReference type="Pfam" id="PF02770"/>
    </source>
</evidence>
<sequence length="400" mass="43835">MDLTPSARSAELRGRLIEFMDRWVYPAEAAFDDQWRGTGAYPPVMEELKTRARSAGLWNLFHPHPDEGAGLTNLDYAPLAEIMGRSLIASEAFNCSAPDTGNMELLSMFGTPEQKDRWLRPLLDGTVRSAFAMTEPDVASSDATNIATRIVRAGDEYVVRGRKWWVTGAGHPACAFFIVMGKTDPGAGRHRQQSQIIVPVDAEGVRIVRPLPLLGYWDPETHCEVEFDDVRVPAANLIGAPGDGFAIGQARLGPGRIHHCMRSVGAAERALELMCRRALARETFGSPLATRANIGDWIAEARLEIDMLRLLALRAAWLMDTVGNQAAAVEISEIKIAAPSIAGRIIDRAMQVHGAAGMSDDYPLARHYAVQRALRFADGPDEVHKMALARGELRKYATVS</sequence>
<dbReference type="InterPro" id="IPR006091">
    <property type="entry name" value="Acyl-CoA_Oxase/DH_mid-dom"/>
</dbReference>
<evidence type="ECO:0000259" key="8">
    <source>
        <dbReference type="Pfam" id="PF00441"/>
    </source>
</evidence>
<dbReference type="InterPro" id="IPR009075">
    <property type="entry name" value="AcylCo_DH/oxidase_C"/>
</dbReference>
<evidence type="ECO:0000256" key="3">
    <source>
        <dbReference type="ARBA" id="ARBA00011738"/>
    </source>
</evidence>
<dbReference type="EMBL" id="JBHSON010000015">
    <property type="protein sequence ID" value="MFC5746569.1"/>
    <property type="molecule type" value="Genomic_DNA"/>
</dbReference>
<evidence type="ECO:0000256" key="1">
    <source>
        <dbReference type="ARBA" id="ARBA00001974"/>
    </source>
</evidence>
<keyword evidence="6 7" id="KW-0560">Oxidoreductase</keyword>
<evidence type="ECO:0000256" key="5">
    <source>
        <dbReference type="ARBA" id="ARBA00022827"/>
    </source>
</evidence>
<feature type="domain" description="Acyl-CoA dehydrogenase/oxidase N-terminal" evidence="10">
    <location>
        <begin position="11"/>
        <end position="125"/>
    </location>
</feature>
<keyword evidence="12" id="KW-1185">Reference proteome</keyword>
<dbReference type="Gene3D" id="1.10.540.10">
    <property type="entry name" value="Acyl-CoA dehydrogenase/oxidase, N-terminal domain"/>
    <property type="match status" value="1"/>
</dbReference>
<evidence type="ECO:0000256" key="4">
    <source>
        <dbReference type="ARBA" id="ARBA00022630"/>
    </source>
</evidence>
<proteinExistence type="inferred from homology"/>
<name>A0ABW0ZTD3_9ACTN</name>
<dbReference type="PANTHER" id="PTHR48083">
    <property type="entry name" value="MEDIUM-CHAIN SPECIFIC ACYL-COA DEHYDROGENASE, MITOCHONDRIAL-RELATED"/>
    <property type="match status" value="1"/>
</dbReference>
<dbReference type="Proteomes" id="UP001596074">
    <property type="component" value="Unassembled WGS sequence"/>
</dbReference>
<dbReference type="SUPFAM" id="SSF56645">
    <property type="entry name" value="Acyl-CoA dehydrogenase NM domain-like"/>
    <property type="match status" value="1"/>
</dbReference>
<accession>A0ABW0ZTD3</accession>
<dbReference type="InterPro" id="IPR050741">
    <property type="entry name" value="Acyl-CoA_dehydrogenase"/>
</dbReference>